<proteinExistence type="predicted"/>
<organism evidence="1">
    <name type="scientific">uncultured Segetibacter sp</name>
    <dbReference type="NCBI Taxonomy" id="481133"/>
    <lineage>
        <taxon>Bacteria</taxon>
        <taxon>Pseudomonadati</taxon>
        <taxon>Bacteroidota</taxon>
        <taxon>Chitinophagia</taxon>
        <taxon>Chitinophagales</taxon>
        <taxon>Chitinophagaceae</taxon>
        <taxon>Segetibacter</taxon>
        <taxon>environmental samples</taxon>
    </lineage>
</organism>
<reference evidence="1" key="1">
    <citation type="submission" date="2020-02" db="EMBL/GenBank/DDBJ databases">
        <authorList>
            <person name="Meier V. D."/>
        </authorList>
    </citation>
    <scope>NUCLEOTIDE SEQUENCE</scope>
    <source>
        <strain evidence="1">AVDCRST_MAG96</strain>
    </source>
</reference>
<protein>
    <recommendedName>
        <fullName evidence="2">Secretion system C-terminal sorting domain-containing protein</fullName>
    </recommendedName>
</protein>
<evidence type="ECO:0000313" key="1">
    <source>
        <dbReference type="EMBL" id="CAA9527657.1"/>
    </source>
</evidence>
<name>A0A6J4TMW3_9BACT</name>
<gene>
    <name evidence="1" type="ORF">AVDCRST_MAG96-3339</name>
</gene>
<evidence type="ECO:0008006" key="2">
    <source>
        <dbReference type="Google" id="ProtNLM"/>
    </source>
</evidence>
<sequence>MIDVFGNTRKRLSYSSGETNIKINLGGLISGTYIIRVYNGKVWAYRKIVLQ</sequence>
<dbReference type="EMBL" id="CADCVN010001306">
    <property type="protein sequence ID" value="CAA9527657.1"/>
    <property type="molecule type" value="Genomic_DNA"/>
</dbReference>
<dbReference type="AlphaFoldDB" id="A0A6J4TMW3"/>
<accession>A0A6J4TMW3</accession>